<protein>
    <submittedName>
        <fullName evidence="1">Uncharacterized protein</fullName>
    </submittedName>
</protein>
<proteinExistence type="predicted"/>
<keyword evidence="2" id="KW-1185">Reference proteome</keyword>
<evidence type="ECO:0000313" key="2">
    <source>
        <dbReference type="Proteomes" id="UP001302493"/>
    </source>
</evidence>
<organism evidence="1 2">
    <name type="scientific">Brevundimonas nasdae</name>
    <dbReference type="NCBI Taxonomy" id="172043"/>
    <lineage>
        <taxon>Bacteria</taxon>
        <taxon>Pseudomonadati</taxon>
        <taxon>Pseudomonadota</taxon>
        <taxon>Alphaproteobacteria</taxon>
        <taxon>Caulobacterales</taxon>
        <taxon>Caulobacteraceae</taxon>
        <taxon>Brevundimonas</taxon>
    </lineage>
</organism>
<dbReference type="EMBL" id="CP119180">
    <property type="protein sequence ID" value="WOB79312.1"/>
    <property type="molecule type" value="Genomic_DNA"/>
</dbReference>
<reference evidence="1" key="1">
    <citation type="submission" date="2023-03" db="EMBL/GenBank/DDBJ databases">
        <title>Genome sequence of Brevundimonas nasdae SJTX8.</title>
        <authorList>
            <person name="Liang R."/>
        </authorList>
    </citation>
    <scope>NUCLEOTIDE SEQUENCE</scope>
    <source>
        <strain evidence="1">X8</strain>
    </source>
</reference>
<evidence type="ECO:0000313" key="1">
    <source>
        <dbReference type="EMBL" id="WOB79312.1"/>
    </source>
</evidence>
<name>A0ACD4VMU8_9CAUL</name>
<sequence length="134" mass="14043">MKSMLPINRAVIDPTDLNATTFEHVDIILYELYAAASKNGAGLIQGRTFTGCRFQGPAIVLVADGTTFEDTNFGDSRGGMGNLLLRPVGDKALGTIPMHDCTFVGCEFYNVGYTGSAAVLEQLAAVPTVAGPAA</sequence>
<dbReference type="Proteomes" id="UP001302493">
    <property type="component" value="Chromosome"/>
</dbReference>
<gene>
    <name evidence="1" type="ORF">PZA08_03870</name>
</gene>
<accession>A0ACD4VMU8</accession>